<dbReference type="EnsemblPlants" id="AUR62031900-RA">
    <property type="protein sequence ID" value="AUR62031900-RA:cds"/>
    <property type="gene ID" value="AUR62031900"/>
</dbReference>
<name>A0A803MLT8_CHEQI</name>
<dbReference type="Proteomes" id="UP000596660">
    <property type="component" value="Unplaced"/>
</dbReference>
<accession>A0A803MLT8</accession>
<protein>
    <submittedName>
        <fullName evidence="1">Uncharacterized protein</fullName>
    </submittedName>
</protein>
<gene>
    <name evidence="1" type="primary">LOC110729929</name>
</gene>
<evidence type="ECO:0000313" key="2">
    <source>
        <dbReference type="Proteomes" id="UP000596660"/>
    </source>
</evidence>
<dbReference type="PANTHER" id="PTHR33265:SF26">
    <property type="entry name" value="OS06G0554600 PROTEIN"/>
    <property type="match status" value="1"/>
</dbReference>
<dbReference type="PANTHER" id="PTHR33265">
    <property type="entry name" value="AVR9/CF-9 RAPIDLY ELICITED PROTEIN-RELATED"/>
    <property type="match status" value="1"/>
</dbReference>
<dbReference type="AlphaFoldDB" id="A0A803MLT8"/>
<dbReference type="OMA" id="DARYREM"/>
<sequence>MDLNLMMKRGKLASKNIGNLMFHHHHDDDDYISKVGLATPNNHPNDDTTRVYEFSCSNTPLYRHYFTNKLKKMHRHQNKNPLYMPSPYYQEDDVNIKDVSNMVDMMLHNEEVSAPSPALPSRLGFGCSPRVRQLRVTDSPFPVQNSEEDKHVDQAAEAFISKL</sequence>
<organism evidence="1 2">
    <name type="scientific">Chenopodium quinoa</name>
    <name type="common">Quinoa</name>
    <dbReference type="NCBI Taxonomy" id="63459"/>
    <lineage>
        <taxon>Eukaryota</taxon>
        <taxon>Viridiplantae</taxon>
        <taxon>Streptophyta</taxon>
        <taxon>Embryophyta</taxon>
        <taxon>Tracheophyta</taxon>
        <taxon>Spermatophyta</taxon>
        <taxon>Magnoliopsida</taxon>
        <taxon>eudicotyledons</taxon>
        <taxon>Gunneridae</taxon>
        <taxon>Pentapetalae</taxon>
        <taxon>Caryophyllales</taxon>
        <taxon>Chenopodiaceae</taxon>
        <taxon>Chenopodioideae</taxon>
        <taxon>Atripliceae</taxon>
        <taxon>Chenopodium</taxon>
    </lineage>
</organism>
<reference evidence="1" key="2">
    <citation type="submission" date="2021-03" db="UniProtKB">
        <authorList>
            <consortium name="EnsemblPlants"/>
        </authorList>
    </citation>
    <scope>IDENTIFICATION</scope>
</reference>
<keyword evidence="2" id="KW-1185">Reference proteome</keyword>
<evidence type="ECO:0000313" key="1">
    <source>
        <dbReference type="EnsemblPlants" id="AUR62031900-RA:cds"/>
    </source>
</evidence>
<proteinExistence type="predicted"/>
<reference evidence="1" key="1">
    <citation type="journal article" date="2017" name="Nature">
        <title>The genome of Chenopodium quinoa.</title>
        <authorList>
            <person name="Jarvis D.E."/>
            <person name="Ho Y.S."/>
            <person name="Lightfoot D.J."/>
            <person name="Schmoeckel S.M."/>
            <person name="Li B."/>
            <person name="Borm T.J.A."/>
            <person name="Ohyanagi H."/>
            <person name="Mineta K."/>
            <person name="Michell C.T."/>
            <person name="Saber N."/>
            <person name="Kharbatia N.M."/>
            <person name="Rupper R.R."/>
            <person name="Sharp A.R."/>
            <person name="Dally N."/>
            <person name="Boughton B.A."/>
            <person name="Woo Y.H."/>
            <person name="Gao G."/>
            <person name="Schijlen E.G.W.M."/>
            <person name="Guo X."/>
            <person name="Momin A.A."/>
            <person name="Negrao S."/>
            <person name="Al-Babili S."/>
            <person name="Gehring C."/>
            <person name="Roessner U."/>
            <person name="Jung C."/>
            <person name="Murphy K."/>
            <person name="Arold S.T."/>
            <person name="Gojobori T."/>
            <person name="van der Linden C.G."/>
            <person name="van Loo E.N."/>
            <person name="Jellen E.N."/>
            <person name="Maughan P.J."/>
            <person name="Tester M."/>
        </authorList>
    </citation>
    <scope>NUCLEOTIDE SEQUENCE [LARGE SCALE GENOMIC DNA]</scope>
    <source>
        <strain evidence="1">cv. PI 614886</strain>
    </source>
</reference>
<dbReference type="Gramene" id="AUR62031900-RA">
    <property type="protein sequence ID" value="AUR62031900-RA:cds"/>
    <property type="gene ID" value="AUR62031900"/>
</dbReference>